<feature type="compositionally biased region" description="Basic residues" evidence="1">
    <location>
        <begin position="480"/>
        <end position="489"/>
    </location>
</feature>
<evidence type="ECO:0000256" key="1">
    <source>
        <dbReference type="SAM" id="MobiDB-lite"/>
    </source>
</evidence>
<feature type="compositionally biased region" description="Low complexity" evidence="1">
    <location>
        <begin position="46"/>
        <end position="56"/>
    </location>
</feature>
<accession>A0A914WK19</accession>
<dbReference type="Proteomes" id="UP000887566">
    <property type="component" value="Unplaced"/>
</dbReference>
<organism evidence="2 3">
    <name type="scientific">Plectus sambesii</name>
    <dbReference type="NCBI Taxonomy" id="2011161"/>
    <lineage>
        <taxon>Eukaryota</taxon>
        <taxon>Metazoa</taxon>
        <taxon>Ecdysozoa</taxon>
        <taxon>Nematoda</taxon>
        <taxon>Chromadorea</taxon>
        <taxon>Plectida</taxon>
        <taxon>Plectina</taxon>
        <taxon>Plectoidea</taxon>
        <taxon>Plectidae</taxon>
        <taxon>Plectus</taxon>
    </lineage>
</organism>
<name>A0A914WK19_9BILA</name>
<feature type="region of interest" description="Disordered" evidence="1">
    <location>
        <begin position="41"/>
        <end position="72"/>
    </location>
</feature>
<feature type="compositionally biased region" description="Polar residues" evidence="1">
    <location>
        <begin position="446"/>
        <end position="464"/>
    </location>
</feature>
<dbReference type="WBParaSite" id="PSAMB.scaffold4359size14896.g24076.t1">
    <property type="protein sequence ID" value="PSAMB.scaffold4359size14896.g24076.t1"/>
    <property type="gene ID" value="PSAMB.scaffold4359size14896.g24076"/>
</dbReference>
<evidence type="ECO:0000313" key="3">
    <source>
        <dbReference type="WBParaSite" id="PSAMB.scaffold4359size14896.g24076.t1"/>
    </source>
</evidence>
<feature type="region of interest" description="Disordered" evidence="1">
    <location>
        <begin position="257"/>
        <end position="308"/>
    </location>
</feature>
<evidence type="ECO:0000313" key="2">
    <source>
        <dbReference type="Proteomes" id="UP000887566"/>
    </source>
</evidence>
<keyword evidence="2" id="KW-1185">Reference proteome</keyword>
<protein>
    <submittedName>
        <fullName evidence="3">Uncharacterized protein</fullName>
    </submittedName>
</protein>
<feature type="compositionally biased region" description="Basic and acidic residues" evidence="1">
    <location>
        <begin position="470"/>
        <end position="479"/>
    </location>
</feature>
<proteinExistence type="predicted"/>
<reference evidence="3" key="1">
    <citation type="submission" date="2022-11" db="UniProtKB">
        <authorList>
            <consortium name="WormBaseParasite"/>
        </authorList>
    </citation>
    <scope>IDENTIFICATION</scope>
</reference>
<feature type="compositionally biased region" description="Basic and acidic residues" evidence="1">
    <location>
        <begin position="184"/>
        <end position="198"/>
    </location>
</feature>
<dbReference type="AlphaFoldDB" id="A0A914WK19"/>
<feature type="region of interest" description="Disordered" evidence="1">
    <location>
        <begin position="124"/>
        <end position="147"/>
    </location>
</feature>
<feature type="compositionally biased region" description="Basic and acidic residues" evidence="1">
    <location>
        <begin position="257"/>
        <end position="267"/>
    </location>
</feature>
<sequence length="489" mass="53274">MSGIEADPAAIDVDLVSAPPADIDLPPPPPKSTVVFLPKPTAVRKNSSSSVSSASSSEEESEANVRLTTGTVDLTSDAPVVGAAAETEVEKEYAPVEAALFEQSDTVADDVSKEELLDQNLEKMRSEWKEKSPSPQSAAFGKLDGANREEKLKEIRASLEPFEIGPNDSEVTLEYQEGTSNLAEEQKTVGEQPVKGDVEELPAAPAELSEDWSKAPDVVATSEGMRDLHHEKESHEAVHESNIHAVPEFGDELNAPHERSAIHKEPETLGQVESSEADEGNTELPVHIVEPTPAPPQEQEDHQTALQVESNRVVESTMESPVEVREFVPAPPQEQRDEQFSSPPVEIAPLHQEEREIKEDRPFTLIEIVPAPAKEQPIADKVEKIAAPALLPELPKKPAPKLLLRQNERPIDVIAEAKFKPQPEPQIKKQEEVHIFTSADTAEVKSVSNTTVKKTDEPAQSSSVDVDASGAKKADEKPATHKKRKCTIL</sequence>
<feature type="region of interest" description="Disordered" evidence="1">
    <location>
        <begin position="444"/>
        <end position="489"/>
    </location>
</feature>
<feature type="region of interest" description="Disordered" evidence="1">
    <location>
        <begin position="177"/>
        <end position="222"/>
    </location>
</feature>